<dbReference type="RefSeq" id="WP_050432699.1">
    <property type="nucleotide sequence ID" value="NZ_CP012159.1"/>
</dbReference>
<keyword evidence="3" id="KW-1185">Reference proteome</keyword>
<organism evidence="2 3">
    <name type="scientific">Chondromyces crocatus</name>
    <dbReference type="NCBI Taxonomy" id="52"/>
    <lineage>
        <taxon>Bacteria</taxon>
        <taxon>Pseudomonadati</taxon>
        <taxon>Myxococcota</taxon>
        <taxon>Polyangia</taxon>
        <taxon>Polyangiales</taxon>
        <taxon>Polyangiaceae</taxon>
        <taxon>Chondromyces</taxon>
    </lineage>
</organism>
<evidence type="ECO:0000313" key="2">
    <source>
        <dbReference type="EMBL" id="AKT40813.1"/>
    </source>
</evidence>
<gene>
    <name evidence="2" type="ORF">CMC5_049690</name>
</gene>
<sequence length="643" mass="69780">MPAINPIPQPSEPSEPPQPTGVKAYAACIGWGMKLLVLSLLLLEGLYLVLGNLFLGLGGLKRLVSWDPETFTMDYDVAWSLWPGHARVRNFKITGQDTVLQWSMDIEKASVQVELAELFDLRYHATRVSAEGVVFKLRFRVSDEVADSAYARALPPIAGFADPPLAFVGPVLEPTDADYHLWTAHLENIDAQIKEIWVEGYRYTGDMHARSGFYFKPLRKFSLDPSGVEIRSGELQTADHAVLRGMEGYLFASVDPSDMEYADVATMLKATQLHAMLEAQVPGLSFMRSLTGDDFPRFRDGSGALSLDVRVDRGVLSQGSRARYATERLDVDTLDGGATAALEADLRVHEGRTHLSGDVDHATLRWARPSGGPVAVVNGARATLEMPASLLEPWLVEDYALQLPSVRVPDLRRLLPDRQSPVQFTRGSAALRGALSGHRGQPGRGSLHVDVWNAAGSWKQLALGASVGAKIEVEGVDLVGKTATLKGTAGIGKAHVRAGESAYEDWWARARFSGVKVRLGRSIDVRGNAKVAMRDLDPFVGTLVGMDLLPGWSKPLISSKQVDTDVNVNKQGTRLSLGVQAIAGSQRVTGLLERRQDDDRGAFLIESGPLSAGLQLGADGVSVKPFAGGGWLKEQLAALRGWR</sequence>
<dbReference type="OrthoDB" id="5379116at2"/>
<evidence type="ECO:0008006" key="4">
    <source>
        <dbReference type="Google" id="ProtNLM"/>
    </source>
</evidence>
<evidence type="ECO:0000256" key="1">
    <source>
        <dbReference type="SAM" id="Phobius"/>
    </source>
</evidence>
<accession>A0A0K1EJN2</accession>
<dbReference type="EMBL" id="CP012159">
    <property type="protein sequence ID" value="AKT40813.1"/>
    <property type="molecule type" value="Genomic_DNA"/>
</dbReference>
<proteinExistence type="predicted"/>
<keyword evidence="1" id="KW-0812">Transmembrane</keyword>
<evidence type="ECO:0000313" key="3">
    <source>
        <dbReference type="Proteomes" id="UP000067626"/>
    </source>
</evidence>
<dbReference type="AlphaFoldDB" id="A0A0K1EJN2"/>
<name>A0A0K1EJN2_CHOCO</name>
<dbReference type="KEGG" id="ccro:CMC5_049690"/>
<feature type="transmembrane region" description="Helical" evidence="1">
    <location>
        <begin position="35"/>
        <end position="55"/>
    </location>
</feature>
<protein>
    <recommendedName>
        <fullName evidence="4">AsmA-like C-terminal domain-containing protein</fullName>
    </recommendedName>
</protein>
<keyword evidence="1" id="KW-1133">Transmembrane helix</keyword>
<dbReference type="Proteomes" id="UP000067626">
    <property type="component" value="Chromosome"/>
</dbReference>
<reference evidence="2 3" key="1">
    <citation type="submission" date="2015-07" db="EMBL/GenBank/DDBJ databases">
        <title>Genome analysis of myxobacterium Chondromyces crocatus Cm c5 reveals a high potential for natural compound synthesis and the genetic basis for the loss of fruiting body formation.</title>
        <authorList>
            <person name="Zaburannyi N."/>
            <person name="Bunk B."/>
            <person name="Maier J."/>
            <person name="Overmann J."/>
            <person name="Mueller R."/>
        </authorList>
    </citation>
    <scope>NUCLEOTIDE SEQUENCE [LARGE SCALE GENOMIC DNA]</scope>
    <source>
        <strain evidence="2 3">Cm c5</strain>
    </source>
</reference>
<keyword evidence="1" id="KW-0472">Membrane</keyword>